<dbReference type="RefSeq" id="WP_193861953.1">
    <property type="nucleotide sequence ID" value="NZ_JADDUM010000019.1"/>
</dbReference>
<organism evidence="2 3">
    <name type="scientific">Pseudomonas cyclaminis</name>
    <dbReference type="NCBI Taxonomy" id="2781239"/>
    <lineage>
        <taxon>Bacteria</taxon>
        <taxon>Pseudomonadati</taxon>
        <taxon>Pseudomonadota</taxon>
        <taxon>Gammaproteobacteria</taxon>
        <taxon>Pseudomonadales</taxon>
        <taxon>Pseudomonadaceae</taxon>
        <taxon>Pseudomonas</taxon>
    </lineage>
</organism>
<proteinExistence type="predicted"/>
<evidence type="ECO:0000313" key="2">
    <source>
        <dbReference type="EMBL" id="MBE8589840.1"/>
    </source>
</evidence>
<dbReference type="Gene3D" id="1.10.3210.10">
    <property type="entry name" value="Hypothetical protein af1432"/>
    <property type="match status" value="1"/>
</dbReference>
<dbReference type="EMBL" id="JADDUM010000019">
    <property type="protein sequence ID" value="MBE8589840.1"/>
    <property type="molecule type" value="Genomic_DNA"/>
</dbReference>
<sequence length="267" mass="29552">MKIVSSSSSALDVSVGSVEWGESTKGILRESEQVQLIENLKYIFSQENLDAERHRLGLLNPKYISIDDLLPPDTKMVRESLAYVQDLYKPTLMRHCWRTYYFGSMIALHDGIEFDRELGFASAMLHDLGLTPTADPRPCDCCFAVNGGVHARDFLLGQGFARAHADTVAHAIAVHLNYHVPAEEHGAEAFLVTRGAICDVFGTGVSRMSQQSIKDVLAKYSRDELYSVFSATAFEHLVGTRFEVSFKAVTSGLVETVPHALDLPPFV</sequence>
<keyword evidence="3" id="KW-1185">Reference proteome</keyword>
<protein>
    <submittedName>
        <fullName evidence="2">HD domain-containing protein</fullName>
    </submittedName>
</protein>
<dbReference type="InterPro" id="IPR006674">
    <property type="entry name" value="HD_domain"/>
</dbReference>
<evidence type="ECO:0000259" key="1">
    <source>
        <dbReference type="Pfam" id="PF01966"/>
    </source>
</evidence>
<dbReference type="SUPFAM" id="SSF109604">
    <property type="entry name" value="HD-domain/PDEase-like"/>
    <property type="match status" value="1"/>
</dbReference>
<reference evidence="2 3" key="1">
    <citation type="submission" date="2020-10" db="EMBL/GenBank/DDBJ databases">
        <title>The draft genomes of Cyclamen pathogen Pseudomonas sp.</title>
        <authorList>
            <person name="Fujikawa T."/>
            <person name="Sawada H."/>
        </authorList>
    </citation>
    <scope>NUCLEOTIDE SEQUENCE [LARGE SCALE GENOMIC DNA]</scope>
    <source>
        <strain evidence="2 3">MAFF 301449</strain>
    </source>
</reference>
<feature type="domain" description="HD" evidence="1">
    <location>
        <begin position="94"/>
        <end position="182"/>
    </location>
</feature>
<gene>
    <name evidence="2" type="ORF">IQK56_02260</name>
</gene>
<evidence type="ECO:0000313" key="3">
    <source>
        <dbReference type="Proteomes" id="UP000613075"/>
    </source>
</evidence>
<dbReference type="PANTHER" id="PTHR35569">
    <property type="entry name" value="CYANAMIDE HYDRATASE DDI2-RELATED"/>
    <property type="match status" value="1"/>
</dbReference>
<dbReference type="Pfam" id="PF01966">
    <property type="entry name" value="HD"/>
    <property type="match status" value="1"/>
</dbReference>
<accession>A0ABR9SLQ0</accession>
<name>A0ABR9SLQ0_9PSED</name>
<comment type="caution">
    <text evidence="2">The sequence shown here is derived from an EMBL/GenBank/DDBJ whole genome shotgun (WGS) entry which is preliminary data.</text>
</comment>
<dbReference type="PANTHER" id="PTHR35569:SF1">
    <property type="entry name" value="CYANAMIDE HYDRATASE DDI2-RELATED"/>
    <property type="match status" value="1"/>
</dbReference>
<dbReference type="Proteomes" id="UP000613075">
    <property type="component" value="Unassembled WGS sequence"/>
</dbReference>